<sequence length="342" mass="35417">MTSKKLHSAAQRERRRLGASWWAALAVTVLALVTTSPAPTISGALPAPDDAASDATRGNSEGELGDDPLPSSAAEPPEVTRLPDAGVPGPHTTGVPAGTQLTRFDGDLVITTPGAVVEGLDIYGFVRVEAPGVTIRNSIIRGRSVANNAMLIYAGSPSATGLLVHDTELAAAYPSHIVNGVYGAGFTLRRVNIHTVIDSVHIFGDDVVIESSWLHGNLHYDNDPGWGGGPSHDDNIQIQAGTNITITGNVIEGAHNAALQVTQDQGPVSQLVFSGNTVSGGGCSINIAEKNKGAIEGLHISDNVFGESRFGCAMLIPPSTHATISANASTNGAPVRIDRRAQ</sequence>
<proteinExistence type="predicted"/>
<dbReference type="Proteomes" id="UP000244978">
    <property type="component" value="Unassembled WGS sequence"/>
</dbReference>
<dbReference type="InterPro" id="IPR012334">
    <property type="entry name" value="Pectin_lyas_fold"/>
</dbReference>
<dbReference type="EMBL" id="QEEX01000001">
    <property type="protein sequence ID" value="PWB97576.1"/>
    <property type="molecule type" value="Genomic_DNA"/>
</dbReference>
<reference evidence="3" key="1">
    <citation type="submission" date="2018-04" db="EMBL/GenBank/DDBJ databases">
        <authorList>
            <person name="Liu S."/>
            <person name="Wang Z."/>
            <person name="Li J."/>
        </authorList>
    </citation>
    <scope>NUCLEOTIDE SEQUENCE [LARGE SCALE GENOMIC DNA]</scope>
    <source>
        <strain evidence="3">S1194</strain>
    </source>
</reference>
<feature type="region of interest" description="Disordered" evidence="1">
    <location>
        <begin position="41"/>
        <end position="99"/>
    </location>
</feature>
<name>A0A2U1T135_9MICO</name>
<dbReference type="SUPFAM" id="SSF51126">
    <property type="entry name" value="Pectin lyase-like"/>
    <property type="match status" value="1"/>
</dbReference>
<dbReference type="InterPro" id="IPR006626">
    <property type="entry name" value="PbH1"/>
</dbReference>
<dbReference type="RefSeq" id="WP_108997490.1">
    <property type="nucleotide sequence ID" value="NZ_QEEX01000001.1"/>
</dbReference>
<accession>A0A2U1T135</accession>
<feature type="compositionally biased region" description="Low complexity" evidence="1">
    <location>
        <begin position="44"/>
        <end position="55"/>
    </location>
</feature>
<dbReference type="InterPro" id="IPR011050">
    <property type="entry name" value="Pectin_lyase_fold/virulence"/>
</dbReference>
<protein>
    <recommendedName>
        <fullName evidence="4">Right handed beta helix domain-containing protein</fullName>
    </recommendedName>
</protein>
<dbReference type="Gene3D" id="2.160.20.10">
    <property type="entry name" value="Single-stranded right-handed beta-helix, Pectin lyase-like"/>
    <property type="match status" value="1"/>
</dbReference>
<evidence type="ECO:0000256" key="1">
    <source>
        <dbReference type="SAM" id="MobiDB-lite"/>
    </source>
</evidence>
<gene>
    <name evidence="2" type="ORF">DF220_06845</name>
</gene>
<evidence type="ECO:0000313" key="3">
    <source>
        <dbReference type="Proteomes" id="UP000244978"/>
    </source>
</evidence>
<keyword evidence="3" id="KW-1185">Reference proteome</keyword>
<evidence type="ECO:0000313" key="2">
    <source>
        <dbReference type="EMBL" id="PWB97576.1"/>
    </source>
</evidence>
<dbReference type="AlphaFoldDB" id="A0A2U1T135"/>
<comment type="caution">
    <text evidence="2">The sequence shown here is derived from an EMBL/GenBank/DDBJ whole genome shotgun (WGS) entry which is preliminary data.</text>
</comment>
<organism evidence="2 3">
    <name type="scientific">Homoserinimonas hongtaonis</name>
    <dbReference type="NCBI Taxonomy" id="2079791"/>
    <lineage>
        <taxon>Bacteria</taxon>
        <taxon>Bacillati</taxon>
        <taxon>Actinomycetota</taxon>
        <taxon>Actinomycetes</taxon>
        <taxon>Micrococcales</taxon>
        <taxon>Microbacteriaceae</taxon>
        <taxon>Homoserinimonas</taxon>
    </lineage>
</organism>
<dbReference type="SMART" id="SM00710">
    <property type="entry name" value="PbH1"/>
    <property type="match status" value="4"/>
</dbReference>
<evidence type="ECO:0008006" key="4">
    <source>
        <dbReference type="Google" id="ProtNLM"/>
    </source>
</evidence>